<keyword evidence="1" id="KW-0732">Signal</keyword>
<evidence type="ECO:0000256" key="1">
    <source>
        <dbReference type="SAM" id="SignalP"/>
    </source>
</evidence>
<gene>
    <name evidence="2" type="ORF">JZ786_17990</name>
</gene>
<keyword evidence="3" id="KW-1185">Reference proteome</keyword>
<dbReference type="Proteomes" id="UP000663505">
    <property type="component" value="Chromosome"/>
</dbReference>
<evidence type="ECO:0008006" key="4">
    <source>
        <dbReference type="Google" id="ProtNLM"/>
    </source>
</evidence>
<organism evidence="2 3">
    <name type="scientific">Alicyclobacillus mengziensis</name>
    <dbReference type="NCBI Taxonomy" id="2931921"/>
    <lineage>
        <taxon>Bacteria</taxon>
        <taxon>Bacillati</taxon>
        <taxon>Bacillota</taxon>
        <taxon>Bacilli</taxon>
        <taxon>Bacillales</taxon>
        <taxon>Alicyclobacillaceae</taxon>
        <taxon>Alicyclobacillus</taxon>
    </lineage>
</organism>
<evidence type="ECO:0000313" key="3">
    <source>
        <dbReference type="Proteomes" id="UP000663505"/>
    </source>
</evidence>
<dbReference type="RefSeq" id="WP_206655730.1">
    <property type="nucleotide sequence ID" value="NZ_CP071182.1"/>
</dbReference>
<feature type="signal peptide" evidence="1">
    <location>
        <begin position="1"/>
        <end position="25"/>
    </location>
</feature>
<dbReference type="AlphaFoldDB" id="A0A9X7VWH6"/>
<name>A0A9X7VWH6_9BACL</name>
<reference evidence="2 3" key="1">
    <citation type="submission" date="2021-02" db="EMBL/GenBank/DDBJ databases">
        <title>Alicyclobacillus curvatus sp. nov. and Alicyclobacillus mengziensis sp. nov., two acidophilic bacteria isolated from acid mine drainage.</title>
        <authorList>
            <person name="Huang Y."/>
        </authorList>
    </citation>
    <scope>NUCLEOTIDE SEQUENCE [LARGE SCALE GENOMIC DNA]</scope>
    <source>
        <strain evidence="2 3">S30H14</strain>
    </source>
</reference>
<dbReference type="EMBL" id="CP071182">
    <property type="protein sequence ID" value="QSO46361.1"/>
    <property type="molecule type" value="Genomic_DNA"/>
</dbReference>
<sequence>MKWKGMLFAAATAWSLSLGLPTVWAAGHLQQSTIAHHEPTAAVADMQDEHDAGREMAIRSSVQVTREALRDAYIASRTAYTDKLKKYAKCSQADATKAITNAHPGMKVNHVQLRNIRTSLVYVGVAEDDEDRYLCIVDAGNGKLLLDKPLPTHHERVFADSK</sequence>
<accession>A0A9X7VWH6</accession>
<proteinExistence type="predicted"/>
<feature type="chain" id="PRO_5040944337" description="PepSY domain-containing protein" evidence="1">
    <location>
        <begin position="26"/>
        <end position="162"/>
    </location>
</feature>
<evidence type="ECO:0000313" key="2">
    <source>
        <dbReference type="EMBL" id="QSO46361.1"/>
    </source>
</evidence>
<dbReference type="KEGG" id="afx:JZ786_17990"/>
<protein>
    <recommendedName>
        <fullName evidence="4">PepSY domain-containing protein</fullName>
    </recommendedName>
</protein>